<evidence type="ECO:0000256" key="1">
    <source>
        <dbReference type="ARBA" id="ARBA00004123"/>
    </source>
</evidence>
<evidence type="ECO:0000256" key="4">
    <source>
        <dbReference type="ARBA" id="ARBA00023242"/>
    </source>
</evidence>
<gene>
    <name evidence="6" type="ORF">RNJ44_01361</name>
</gene>
<keyword evidence="4" id="KW-0539">Nucleus</keyword>
<keyword evidence="2" id="KW-0479">Metal-binding</keyword>
<sequence>MAHQRSRISRRRKIKSCQYCYIHKLKCDHGTPCQTCTSQQVEDQCIYNFQNGKHAKEPHSHKVVNTKYKLVNISKDDFFKSRAFYPLFSSTLTDKLVFPSLYDSTALNPKFTRNPITSLSKLHRSTPITDIDEVISLIPKKLNDSLAQLTTFECSIHPVIPILSIKECEAALAELYKQLKHSQVDINNCLLLFSILFCASYANLASGALLNTQACTDYYRAYNFILKQSDFPRYPNRKALETYVLVNFTLDPNMVDATNFSPMLVRMAQQLGLHKLDSHQDTHSNKLHVLWHFLLYIDGSSSVVNGFPFSTRSNILDEIPIPIKYVDPNPSVPIEFTIGRFYINKSFRIVMDLASQSNICSKNEKNTDENVINSVAKIIIKLCKSMENRLSEDSGDYFSSTLYVFLYRLHSRYILLTSNGLPNDKVLRSESPNNEKLSNVVGDVSWILDKPQEFNKKVVILSLLILIQTLRRLTQKNIQNFDWYTKGSTVMQYLFVLLKNLYQNSSFVIDLEDNFPDYVHTLNDDVLMSLEKEPFHFQIVLLDTLMDLLEFKLAPLWNNFDLFQFSLIKNIKEETWKKLSKIKADSQENILKLRSEILMFKLADELLVERNSIYLEDCLQLWENDADFLQYSQNFAQWLTEL</sequence>
<dbReference type="InterPro" id="IPR007219">
    <property type="entry name" value="XnlR_reg_dom"/>
</dbReference>
<evidence type="ECO:0000256" key="2">
    <source>
        <dbReference type="ARBA" id="ARBA00022723"/>
    </source>
</evidence>
<dbReference type="InterPro" id="IPR050613">
    <property type="entry name" value="Sec_Metabolite_Reg"/>
</dbReference>
<keyword evidence="7" id="KW-1185">Reference proteome</keyword>
<dbReference type="CDD" id="cd00067">
    <property type="entry name" value="GAL4"/>
    <property type="match status" value="1"/>
</dbReference>
<protein>
    <submittedName>
        <fullName evidence="6">Ancestral locus</fullName>
    </submittedName>
</protein>
<dbReference type="SUPFAM" id="SSF57701">
    <property type="entry name" value="Zn2/Cys6 DNA-binding domain"/>
    <property type="match status" value="1"/>
</dbReference>
<accession>A0ABR4NPI0</accession>
<dbReference type="PANTHER" id="PTHR31001">
    <property type="entry name" value="UNCHARACTERIZED TRANSCRIPTIONAL REGULATORY PROTEIN"/>
    <property type="match status" value="1"/>
</dbReference>
<evidence type="ECO:0000259" key="5">
    <source>
        <dbReference type="PROSITE" id="PS50048"/>
    </source>
</evidence>
<dbReference type="SMART" id="SM00066">
    <property type="entry name" value="GAL4"/>
    <property type="match status" value="1"/>
</dbReference>
<dbReference type="Pfam" id="PF00172">
    <property type="entry name" value="Zn_clus"/>
    <property type="match status" value="1"/>
</dbReference>
<dbReference type="Gene3D" id="4.10.240.10">
    <property type="entry name" value="Zn(2)-C6 fungal-type DNA-binding domain"/>
    <property type="match status" value="1"/>
</dbReference>
<evidence type="ECO:0000313" key="7">
    <source>
        <dbReference type="Proteomes" id="UP001623330"/>
    </source>
</evidence>
<feature type="domain" description="Zn(2)-C6 fungal-type" evidence="5">
    <location>
        <begin position="16"/>
        <end position="47"/>
    </location>
</feature>
<dbReference type="InterPro" id="IPR036864">
    <property type="entry name" value="Zn2-C6_fun-type_DNA-bd_sf"/>
</dbReference>
<evidence type="ECO:0000313" key="6">
    <source>
        <dbReference type="EMBL" id="KAL3229998.1"/>
    </source>
</evidence>
<dbReference type="CDD" id="cd12148">
    <property type="entry name" value="fungal_TF_MHR"/>
    <property type="match status" value="1"/>
</dbReference>
<dbReference type="EMBL" id="JBEVYD010000010">
    <property type="protein sequence ID" value="KAL3229998.1"/>
    <property type="molecule type" value="Genomic_DNA"/>
</dbReference>
<evidence type="ECO:0000256" key="3">
    <source>
        <dbReference type="ARBA" id="ARBA00022833"/>
    </source>
</evidence>
<dbReference type="PROSITE" id="PS50048">
    <property type="entry name" value="ZN2_CY6_FUNGAL_2"/>
    <property type="match status" value="1"/>
</dbReference>
<name>A0ABR4NPI0_9SACH</name>
<comment type="subcellular location">
    <subcellularLocation>
        <location evidence="1">Nucleus</location>
    </subcellularLocation>
</comment>
<reference evidence="6 7" key="1">
    <citation type="submission" date="2024-05" db="EMBL/GenBank/DDBJ databases">
        <title>Long read based assembly of the Candida bracarensis genome reveals expanded adhesin content.</title>
        <authorList>
            <person name="Marcet-Houben M."/>
            <person name="Ksiezopolska E."/>
            <person name="Gabaldon T."/>
        </authorList>
    </citation>
    <scope>NUCLEOTIDE SEQUENCE [LARGE SCALE GENOMIC DNA]</scope>
    <source>
        <strain evidence="6 7">CBM6</strain>
    </source>
</reference>
<dbReference type="InterPro" id="IPR001138">
    <property type="entry name" value="Zn2Cys6_DnaBD"/>
</dbReference>
<proteinExistence type="predicted"/>
<dbReference type="SMART" id="SM00906">
    <property type="entry name" value="Fungal_trans"/>
    <property type="match status" value="1"/>
</dbReference>
<keyword evidence="3" id="KW-0862">Zinc</keyword>
<comment type="caution">
    <text evidence="6">The sequence shown here is derived from an EMBL/GenBank/DDBJ whole genome shotgun (WGS) entry which is preliminary data.</text>
</comment>
<dbReference type="Proteomes" id="UP001623330">
    <property type="component" value="Unassembled WGS sequence"/>
</dbReference>
<organism evidence="6 7">
    <name type="scientific">Nakaseomyces bracarensis</name>
    <dbReference type="NCBI Taxonomy" id="273131"/>
    <lineage>
        <taxon>Eukaryota</taxon>
        <taxon>Fungi</taxon>
        <taxon>Dikarya</taxon>
        <taxon>Ascomycota</taxon>
        <taxon>Saccharomycotina</taxon>
        <taxon>Saccharomycetes</taxon>
        <taxon>Saccharomycetales</taxon>
        <taxon>Saccharomycetaceae</taxon>
        <taxon>Nakaseomyces</taxon>
    </lineage>
</organism>